<evidence type="ECO:0000313" key="3">
    <source>
        <dbReference type="Proteomes" id="UP001160499"/>
    </source>
</evidence>
<dbReference type="SUPFAM" id="SSF52499">
    <property type="entry name" value="Isochorismatase-like hydrolases"/>
    <property type="match status" value="1"/>
</dbReference>
<gene>
    <name evidence="2" type="ORF">M2283_005383</name>
</gene>
<dbReference type="EMBL" id="JARXVH010000008">
    <property type="protein sequence ID" value="MDH6218051.1"/>
    <property type="molecule type" value="Genomic_DNA"/>
</dbReference>
<evidence type="ECO:0000259" key="1">
    <source>
        <dbReference type="Pfam" id="PF00857"/>
    </source>
</evidence>
<organism evidence="2 3">
    <name type="scientific">Streptomyces pseudovenezuelae</name>
    <dbReference type="NCBI Taxonomy" id="67350"/>
    <lineage>
        <taxon>Bacteria</taxon>
        <taxon>Bacillati</taxon>
        <taxon>Actinomycetota</taxon>
        <taxon>Actinomycetes</taxon>
        <taxon>Kitasatosporales</taxon>
        <taxon>Streptomycetaceae</taxon>
        <taxon>Streptomyces</taxon>
        <taxon>Streptomyces aurantiacus group</taxon>
    </lineage>
</organism>
<dbReference type="Gene3D" id="3.40.50.850">
    <property type="entry name" value="Isochorismatase-like"/>
    <property type="match status" value="1"/>
</dbReference>
<protein>
    <recommendedName>
        <fullName evidence="1">Isochorismatase-like domain-containing protein</fullName>
    </recommendedName>
</protein>
<dbReference type="Pfam" id="PF00857">
    <property type="entry name" value="Isochorismatase"/>
    <property type="match status" value="1"/>
</dbReference>
<accession>A0ABT6LQW4</accession>
<dbReference type="InterPro" id="IPR053152">
    <property type="entry name" value="Hydrolase_YcaC-like"/>
</dbReference>
<dbReference type="PANTHER" id="PTHR43559">
    <property type="entry name" value="HYDROLASE YCAC-RELATED"/>
    <property type="match status" value="1"/>
</dbReference>
<dbReference type="InterPro" id="IPR036380">
    <property type="entry name" value="Isochorismatase-like_sf"/>
</dbReference>
<keyword evidence="3" id="KW-1185">Reference proteome</keyword>
<proteinExistence type="predicted"/>
<sequence>MPIVLSTVGVTFGLNGPTLPSILSELDGVEPIDRSSMNAFEDQAFRRAVEAAGRRRLIIGGLHTEICLTFASVQALKDGYDVMYVTDAVGGRSQTAHRTAIERLAHAGAVPTTALAVVTELFRDWATPLAGPAREVIDWYFNEVPKLTDAVGVAEAEKLAAADQKGQ</sequence>
<dbReference type="Proteomes" id="UP001160499">
    <property type="component" value="Unassembled WGS sequence"/>
</dbReference>
<name>A0ABT6LQW4_9ACTN</name>
<comment type="caution">
    <text evidence="2">The sequence shown here is derived from an EMBL/GenBank/DDBJ whole genome shotgun (WGS) entry which is preliminary data.</text>
</comment>
<dbReference type="InterPro" id="IPR000868">
    <property type="entry name" value="Isochorismatase-like_dom"/>
</dbReference>
<dbReference type="PANTHER" id="PTHR43559:SF1">
    <property type="entry name" value="HYDROLASE"/>
    <property type="match status" value="1"/>
</dbReference>
<feature type="domain" description="Isochorismatase-like" evidence="1">
    <location>
        <begin position="16"/>
        <end position="114"/>
    </location>
</feature>
<reference evidence="2 3" key="1">
    <citation type="submission" date="2023-04" db="EMBL/GenBank/DDBJ databases">
        <title>Forest soil microbial communities from Buena Vista Peninsula, Colon Province, Panama.</title>
        <authorList>
            <person name="Bouskill N."/>
        </authorList>
    </citation>
    <scope>NUCLEOTIDE SEQUENCE [LARGE SCALE GENOMIC DNA]</scope>
    <source>
        <strain evidence="2 3">GGS1</strain>
    </source>
</reference>
<evidence type="ECO:0000313" key="2">
    <source>
        <dbReference type="EMBL" id="MDH6218051.1"/>
    </source>
</evidence>